<dbReference type="PANTHER" id="PTHR33170:SF48">
    <property type="entry name" value="CCHC-TYPE DOMAIN-CONTAINING PROTEIN"/>
    <property type="match status" value="1"/>
</dbReference>
<keyword evidence="3" id="KW-1185">Reference proteome</keyword>
<dbReference type="EMBL" id="CAJGYO010000004">
    <property type="protein sequence ID" value="CAD6226080.1"/>
    <property type="molecule type" value="Genomic_DNA"/>
</dbReference>
<feature type="region of interest" description="Disordered" evidence="1">
    <location>
        <begin position="385"/>
        <end position="441"/>
    </location>
</feature>
<feature type="compositionally biased region" description="Polar residues" evidence="1">
    <location>
        <begin position="422"/>
        <end position="441"/>
    </location>
</feature>
<proteinExistence type="predicted"/>
<accession>A0A811NM90</accession>
<gene>
    <name evidence="2" type="ORF">NCGR_LOCUS17952</name>
</gene>
<protein>
    <recommendedName>
        <fullName evidence="4">DUF4283 domain-containing protein</fullName>
    </recommendedName>
</protein>
<evidence type="ECO:0000313" key="2">
    <source>
        <dbReference type="EMBL" id="CAD6226080.1"/>
    </source>
</evidence>
<dbReference type="Proteomes" id="UP000604825">
    <property type="component" value="Unassembled WGS sequence"/>
</dbReference>
<evidence type="ECO:0000256" key="1">
    <source>
        <dbReference type="SAM" id="MobiDB-lite"/>
    </source>
</evidence>
<feature type="region of interest" description="Disordered" evidence="1">
    <location>
        <begin position="1"/>
        <end position="22"/>
    </location>
</feature>
<comment type="caution">
    <text evidence="2">The sequence shown here is derived from an EMBL/GenBank/DDBJ whole genome shotgun (WGS) entry which is preliminary data.</text>
</comment>
<sequence>MCPQPSAGSIHQRKGTLPSPPVREIKRGAQVLARLVEDEEELVEFFGQLWVIDSPPPRSRVPLASDVAATLNPGNLFWIRKELVRSKKISPVDCFPVRRSDRFDGPLRAGAGFGNWSRVDQFSNALPNHRRAGWIKGGGTNRIIPIPFHLPILNLSINSGSNHSPSLSSGSNHLPNNHDNKLSGVLLKAEDRAIRSLNSLLSALIQAYVGSASLGLGFYHLEVPSVESTQWLNLTNCGVVKVKTGQISLAELEQELSEIYCKEWPWQIRELEEGMFLVRFPHKKVSNIKNYPSFNLRKDGVQVEVLEWIGDLKPYGELQEVFAQVASGFGLLVDVDWATVFKTFYETVRIKVACREASKIPRGRLYEMNKKLHLVDFEVETDDNKGKGIATDNGDDGGNDGHNRDDEADDLSDTEKDKQPTLGDSSSFKTPAPSTKPSHTSGYKIYNVGIEILDVMQQDKMLVQHMSPLRGSDCHIVANKALHDMLDESKKSKWEEFRKLAKAGSDTAECSFLSKQMELEDSEAEEEVCEETELMSLDTDITSQKVVSLDKETELVQDKGNMKKRKKQWGPTQRVDRPRRFAEDGKTVLQRAKELKEQKNLCKGENNEALNRVIDCIRDKEIACRANFEDRNPKQFRKVVNFLLLLKEKGMLTVLG</sequence>
<evidence type="ECO:0000313" key="3">
    <source>
        <dbReference type="Proteomes" id="UP000604825"/>
    </source>
</evidence>
<name>A0A811NM90_9POAL</name>
<organism evidence="2 3">
    <name type="scientific">Miscanthus lutarioriparius</name>
    <dbReference type="NCBI Taxonomy" id="422564"/>
    <lineage>
        <taxon>Eukaryota</taxon>
        <taxon>Viridiplantae</taxon>
        <taxon>Streptophyta</taxon>
        <taxon>Embryophyta</taxon>
        <taxon>Tracheophyta</taxon>
        <taxon>Spermatophyta</taxon>
        <taxon>Magnoliopsida</taxon>
        <taxon>Liliopsida</taxon>
        <taxon>Poales</taxon>
        <taxon>Poaceae</taxon>
        <taxon>PACMAD clade</taxon>
        <taxon>Panicoideae</taxon>
        <taxon>Andropogonodae</taxon>
        <taxon>Andropogoneae</taxon>
        <taxon>Saccharinae</taxon>
        <taxon>Miscanthus</taxon>
    </lineage>
</organism>
<dbReference type="AlphaFoldDB" id="A0A811NM90"/>
<dbReference type="PANTHER" id="PTHR33170">
    <property type="entry name" value="DUF4283 DOMAIN-CONTAINING PROTEIN-RELATED"/>
    <property type="match status" value="1"/>
</dbReference>
<evidence type="ECO:0008006" key="4">
    <source>
        <dbReference type="Google" id="ProtNLM"/>
    </source>
</evidence>
<reference evidence="2" key="1">
    <citation type="submission" date="2020-10" db="EMBL/GenBank/DDBJ databases">
        <authorList>
            <person name="Han B."/>
            <person name="Lu T."/>
            <person name="Zhao Q."/>
            <person name="Huang X."/>
            <person name="Zhao Y."/>
        </authorList>
    </citation>
    <scope>NUCLEOTIDE SEQUENCE</scope>
</reference>
<dbReference type="OrthoDB" id="694791at2759"/>